<feature type="region of interest" description="Disordered" evidence="1">
    <location>
        <begin position="88"/>
        <end position="112"/>
    </location>
</feature>
<accession>A0A239P614</accession>
<keyword evidence="4" id="KW-1185">Reference proteome</keyword>
<dbReference type="Pfam" id="PF02517">
    <property type="entry name" value="Rce1-like"/>
    <property type="match status" value="1"/>
</dbReference>
<keyword evidence="3" id="KW-0378">Hydrolase</keyword>
<dbReference type="GO" id="GO:0006508">
    <property type="term" value="P:proteolysis"/>
    <property type="evidence" value="ECO:0007669"/>
    <property type="project" value="UniProtKB-KW"/>
</dbReference>
<dbReference type="EMBL" id="FZOD01000087">
    <property type="protein sequence ID" value="SNT62058.1"/>
    <property type="molecule type" value="Genomic_DNA"/>
</dbReference>
<dbReference type="InterPro" id="IPR003675">
    <property type="entry name" value="Rce1/LyrA-like_dom"/>
</dbReference>
<proteinExistence type="predicted"/>
<name>A0A239P614_9ACTN</name>
<organism evidence="3 4">
    <name type="scientific">Streptosporangium subroseum</name>
    <dbReference type="NCBI Taxonomy" id="106412"/>
    <lineage>
        <taxon>Bacteria</taxon>
        <taxon>Bacillati</taxon>
        <taxon>Actinomycetota</taxon>
        <taxon>Actinomycetes</taxon>
        <taxon>Streptosporangiales</taxon>
        <taxon>Streptosporangiaceae</taxon>
        <taxon>Streptosporangium</taxon>
    </lineage>
</organism>
<sequence>MPTTGRAHVFLAVLIPIGEEFLFRGVVTNALLRHGPVVGVLSGSVVSGVAGILPSGRRRIEFRRVVGSPLGVGEGGAPGDLLDGRQHLRGHTVHRGKHVEEKIDRRRGRSVE</sequence>
<evidence type="ECO:0000313" key="4">
    <source>
        <dbReference type="Proteomes" id="UP000198282"/>
    </source>
</evidence>
<evidence type="ECO:0000313" key="3">
    <source>
        <dbReference type="EMBL" id="SNT62058.1"/>
    </source>
</evidence>
<dbReference type="GO" id="GO:0004175">
    <property type="term" value="F:endopeptidase activity"/>
    <property type="evidence" value="ECO:0007669"/>
    <property type="project" value="UniProtKB-ARBA"/>
</dbReference>
<gene>
    <name evidence="3" type="ORF">SAMN05216276_108724</name>
</gene>
<feature type="domain" description="CAAX prenyl protease 2/Lysostaphin resistance protein A-like" evidence="2">
    <location>
        <begin position="9"/>
        <end position="50"/>
    </location>
</feature>
<protein>
    <submittedName>
        <fullName evidence="3">CAAX protease self-immunity</fullName>
    </submittedName>
</protein>
<dbReference type="Proteomes" id="UP000198282">
    <property type="component" value="Unassembled WGS sequence"/>
</dbReference>
<keyword evidence="3" id="KW-0645">Protease</keyword>
<dbReference type="GO" id="GO:0080120">
    <property type="term" value="P:CAAX-box protein maturation"/>
    <property type="evidence" value="ECO:0007669"/>
    <property type="project" value="UniProtKB-ARBA"/>
</dbReference>
<evidence type="ECO:0000256" key="1">
    <source>
        <dbReference type="SAM" id="MobiDB-lite"/>
    </source>
</evidence>
<reference evidence="3 4" key="1">
    <citation type="submission" date="2017-06" db="EMBL/GenBank/DDBJ databases">
        <authorList>
            <person name="Kim H.J."/>
            <person name="Triplett B.A."/>
        </authorList>
    </citation>
    <scope>NUCLEOTIDE SEQUENCE [LARGE SCALE GENOMIC DNA]</scope>
    <source>
        <strain evidence="3 4">CGMCC 4.2132</strain>
    </source>
</reference>
<evidence type="ECO:0000259" key="2">
    <source>
        <dbReference type="Pfam" id="PF02517"/>
    </source>
</evidence>
<dbReference type="AlphaFoldDB" id="A0A239P614"/>
<feature type="compositionally biased region" description="Basic and acidic residues" evidence="1">
    <location>
        <begin position="98"/>
        <end position="112"/>
    </location>
</feature>
<feature type="compositionally biased region" description="Basic residues" evidence="1">
    <location>
        <begin position="88"/>
        <end position="97"/>
    </location>
</feature>